<name>X1E9U0_9ZZZZ</name>
<sequence length="32" mass="3997">MLDKWVNYDLYEAQSYFKKDLFRFLTQYSSVP</sequence>
<dbReference type="EMBL" id="BART01038357">
    <property type="protein sequence ID" value="GAH05423.1"/>
    <property type="molecule type" value="Genomic_DNA"/>
</dbReference>
<protein>
    <submittedName>
        <fullName evidence="1">Uncharacterized protein</fullName>
    </submittedName>
</protein>
<evidence type="ECO:0000313" key="1">
    <source>
        <dbReference type="EMBL" id="GAH05423.1"/>
    </source>
</evidence>
<dbReference type="AlphaFoldDB" id="X1E9U0"/>
<organism evidence="1">
    <name type="scientific">marine sediment metagenome</name>
    <dbReference type="NCBI Taxonomy" id="412755"/>
    <lineage>
        <taxon>unclassified sequences</taxon>
        <taxon>metagenomes</taxon>
        <taxon>ecological metagenomes</taxon>
    </lineage>
</organism>
<gene>
    <name evidence="1" type="ORF">S01H4_63663</name>
</gene>
<feature type="non-terminal residue" evidence="1">
    <location>
        <position position="32"/>
    </location>
</feature>
<accession>X1E9U0</accession>
<comment type="caution">
    <text evidence="1">The sequence shown here is derived from an EMBL/GenBank/DDBJ whole genome shotgun (WGS) entry which is preliminary data.</text>
</comment>
<reference evidence="1" key="1">
    <citation type="journal article" date="2014" name="Front. Microbiol.">
        <title>High frequency of phylogenetically diverse reductive dehalogenase-homologous genes in deep subseafloor sedimentary metagenomes.</title>
        <authorList>
            <person name="Kawai M."/>
            <person name="Futagami T."/>
            <person name="Toyoda A."/>
            <person name="Takaki Y."/>
            <person name="Nishi S."/>
            <person name="Hori S."/>
            <person name="Arai W."/>
            <person name="Tsubouchi T."/>
            <person name="Morono Y."/>
            <person name="Uchiyama I."/>
            <person name="Ito T."/>
            <person name="Fujiyama A."/>
            <person name="Inagaki F."/>
            <person name="Takami H."/>
        </authorList>
    </citation>
    <scope>NUCLEOTIDE SEQUENCE</scope>
    <source>
        <strain evidence="1">Expedition CK06-06</strain>
    </source>
</reference>
<proteinExistence type="predicted"/>